<dbReference type="Proteomes" id="UP000054053">
    <property type="component" value="Unassembled WGS sequence"/>
</dbReference>
<accession>A0A063BTI5</accession>
<dbReference type="CDD" id="cd07067">
    <property type="entry name" value="HP_PGM_like"/>
    <property type="match status" value="1"/>
</dbReference>
<evidence type="ECO:0000313" key="4">
    <source>
        <dbReference type="EMBL" id="GAO17438.1"/>
    </source>
</evidence>
<dbReference type="STRING" id="1159556.A0A063BTI5"/>
<comment type="caution">
    <text evidence="4">The sequence shown here is derived from an EMBL/GenBank/DDBJ whole genome shotgun (WGS) entry which is preliminary data.</text>
</comment>
<dbReference type="PANTHER" id="PTHR46517">
    <property type="entry name" value="FRUCTOSE-2,6-BISPHOSPHATASE TIGAR"/>
    <property type="match status" value="1"/>
</dbReference>
<dbReference type="GO" id="GO:0045820">
    <property type="term" value="P:negative regulation of glycolytic process"/>
    <property type="evidence" value="ECO:0007669"/>
    <property type="project" value="TreeGrafter"/>
</dbReference>
<evidence type="ECO:0000313" key="5">
    <source>
        <dbReference type="Proteomes" id="UP000054053"/>
    </source>
</evidence>
<evidence type="ECO:0000256" key="3">
    <source>
        <dbReference type="PIRSR" id="PIRSR613078-2"/>
    </source>
</evidence>
<dbReference type="Pfam" id="PF00300">
    <property type="entry name" value="His_Phos_1"/>
    <property type="match status" value="1"/>
</dbReference>
<feature type="binding site" evidence="3">
    <location>
        <position position="57"/>
    </location>
    <ligand>
        <name>substrate</name>
    </ligand>
</feature>
<evidence type="ECO:0000256" key="1">
    <source>
        <dbReference type="ARBA" id="ARBA00022801"/>
    </source>
</evidence>
<feature type="active site" description="Proton donor/acceptor" evidence="2">
    <location>
        <position position="86"/>
    </location>
</feature>
<dbReference type="InterPro" id="IPR013078">
    <property type="entry name" value="His_Pase_superF_clade-1"/>
</dbReference>
<feature type="active site" description="Tele-phosphohistidine intermediate" evidence="2">
    <location>
        <position position="8"/>
    </location>
</feature>
<dbReference type="SMART" id="SM00855">
    <property type="entry name" value="PGAM"/>
    <property type="match status" value="1"/>
</dbReference>
<gene>
    <name evidence="4" type="ORF">UVI_02052210</name>
</gene>
<dbReference type="EMBL" id="BBTG02000039">
    <property type="protein sequence ID" value="GAO17438.1"/>
    <property type="molecule type" value="Genomic_DNA"/>
</dbReference>
<proteinExistence type="predicted"/>
<dbReference type="AlphaFoldDB" id="A0A063BTI5"/>
<dbReference type="GO" id="GO:0043456">
    <property type="term" value="P:regulation of pentose-phosphate shunt"/>
    <property type="evidence" value="ECO:0007669"/>
    <property type="project" value="TreeGrafter"/>
</dbReference>
<dbReference type="GO" id="GO:0005829">
    <property type="term" value="C:cytosol"/>
    <property type="evidence" value="ECO:0007669"/>
    <property type="project" value="TreeGrafter"/>
</dbReference>
<dbReference type="HOGENOM" id="CLU_033323_0_0_1"/>
<dbReference type="GO" id="GO:0004331">
    <property type="term" value="F:fructose-2,6-bisphosphate 2-phosphatase activity"/>
    <property type="evidence" value="ECO:0007669"/>
    <property type="project" value="TreeGrafter"/>
</dbReference>
<reference evidence="5" key="1">
    <citation type="journal article" date="2016" name="Genome Announc.">
        <title>Genome sequence of Ustilaginoidea virens IPU010, a rice pathogenic fungus causing false smut.</title>
        <authorList>
            <person name="Kumagai T."/>
            <person name="Ishii T."/>
            <person name="Terai G."/>
            <person name="Umemura M."/>
            <person name="Machida M."/>
            <person name="Asai K."/>
        </authorList>
    </citation>
    <scope>NUCLEOTIDE SEQUENCE [LARGE SCALE GENOMIC DNA]</scope>
    <source>
        <strain evidence="5">IPU010</strain>
    </source>
</reference>
<dbReference type="InterPro" id="IPR051695">
    <property type="entry name" value="Phosphoglycerate_Mutase"/>
</dbReference>
<keyword evidence="1" id="KW-0378">Hydrolase</keyword>
<dbReference type="Gene3D" id="3.40.50.1240">
    <property type="entry name" value="Phosphoglycerate mutase-like"/>
    <property type="match status" value="1"/>
</dbReference>
<dbReference type="PANTHER" id="PTHR46517:SF1">
    <property type="entry name" value="FRUCTOSE-2,6-BISPHOSPHATASE TIGAR"/>
    <property type="match status" value="1"/>
</dbReference>
<dbReference type="InterPro" id="IPR029033">
    <property type="entry name" value="His_PPase_superfam"/>
</dbReference>
<evidence type="ECO:0000256" key="2">
    <source>
        <dbReference type="PIRSR" id="PIRSR613078-1"/>
    </source>
</evidence>
<protein>
    <submittedName>
        <fullName evidence="4">Uncharacterized protein</fullName>
    </submittedName>
</protein>
<feature type="binding site" evidence="3">
    <location>
        <begin position="7"/>
        <end position="14"/>
    </location>
    <ligand>
        <name>substrate</name>
    </ligand>
</feature>
<name>A0A063BTI5_USTVR</name>
<dbReference type="SUPFAM" id="SSF53254">
    <property type="entry name" value="Phosphoglycerate mutase-like"/>
    <property type="match status" value="1"/>
</dbReference>
<sequence>MHLLLIRHAESVDNVANLYGGSRDAPLTAHGALQARRLASSLSRLNVRHVFASNLQRASQTAQAICDACNVSAHEVKVVQVPYLREKHFGTWEGVKFASSSKRPLQTGAETSESINNRAHAFLDVYLGPLLSTSDPNSSVVIVSHGIMLNALTQALVSKFSFGDSPSLTQLTARLPWSNTGYLHLEVARLEENASTTDVLWSNLAVDVSRVNFTAHLNGLRKTRGGIGSAAYDKRQRTIEKFLAAPRKRKAEDPLRGNYIYFLDSTKLGESLAFMMRKQFIHRPVPNICNVEKICPTAI</sequence>
<organism evidence="4 5">
    <name type="scientific">Ustilaginoidea virens</name>
    <name type="common">Rice false smut fungus</name>
    <name type="synonym">Villosiclava virens</name>
    <dbReference type="NCBI Taxonomy" id="1159556"/>
    <lineage>
        <taxon>Eukaryota</taxon>
        <taxon>Fungi</taxon>
        <taxon>Dikarya</taxon>
        <taxon>Ascomycota</taxon>
        <taxon>Pezizomycotina</taxon>
        <taxon>Sordariomycetes</taxon>
        <taxon>Hypocreomycetidae</taxon>
        <taxon>Hypocreales</taxon>
        <taxon>Clavicipitaceae</taxon>
        <taxon>Ustilaginoidea</taxon>
    </lineage>
</organism>